<feature type="binding site" evidence="12 15">
    <location>
        <position position="201"/>
    </location>
    <ligand>
        <name>pyruvate</name>
        <dbReference type="ChEBI" id="CHEBI:15361"/>
    </ligand>
</feature>
<dbReference type="Gene3D" id="3.20.20.70">
    <property type="entry name" value="Aldolase class I"/>
    <property type="match status" value="1"/>
</dbReference>
<keyword evidence="17" id="KW-1185">Reference proteome</keyword>
<comment type="catalytic activity">
    <reaction evidence="11 12">
        <text>L-aspartate 4-semialdehyde + pyruvate = (2S,4S)-4-hydroxy-2,3,4,5-tetrahydrodipicolinate + H2O + H(+)</text>
        <dbReference type="Rhea" id="RHEA:34171"/>
        <dbReference type="ChEBI" id="CHEBI:15361"/>
        <dbReference type="ChEBI" id="CHEBI:15377"/>
        <dbReference type="ChEBI" id="CHEBI:15378"/>
        <dbReference type="ChEBI" id="CHEBI:67139"/>
        <dbReference type="ChEBI" id="CHEBI:537519"/>
        <dbReference type="EC" id="4.3.3.7"/>
    </reaction>
</comment>
<evidence type="ECO:0000256" key="3">
    <source>
        <dbReference type="ARBA" id="ARBA00007592"/>
    </source>
</evidence>
<dbReference type="Proteomes" id="UP000199550">
    <property type="component" value="Unassembled WGS sequence"/>
</dbReference>
<dbReference type="EC" id="4.3.3.7" evidence="4 12"/>
<dbReference type="GO" id="GO:0005829">
    <property type="term" value="C:cytosol"/>
    <property type="evidence" value="ECO:0007669"/>
    <property type="project" value="TreeGrafter"/>
</dbReference>
<evidence type="ECO:0000256" key="2">
    <source>
        <dbReference type="ARBA" id="ARBA00005120"/>
    </source>
</evidence>
<keyword evidence="6 12" id="KW-0028">Amino-acid biosynthesis</keyword>
<dbReference type="PIRSF" id="PIRSF001365">
    <property type="entry name" value="DHDPS"/>
    <property type="match status" value="1"/>
</dbReference>
<dbReference type="GO" id="GO:0008840">
    <property type="term" value="F:4-hydroxy-tetrahydrodipicolinate synthase activity"/>
    <property type="evidence" value="ECO:0007669"/>
    <property type="project" value="UniProtKB-UniRule"/>
</dbReference>
<gene>
    <name evidence="12" type="primary">dapA</name>
    <name evidence="16" type="ORF">SAMN04488004_12142</name>
</gene>
<protein>
    <recommendedName>
        <fullName evidence="4 12">4-hydroxy-tetrahydrodipicolinate synthase</fullName>
        <shortName evidence="12">HTPA synthase</shortName>
        <ecNumber evidence="4 12">4.3.3.7</ecNumber>
    </recommendedName>
</protein>
<evidence type="ECO:0000256" key="15">
    <source>
        <dbReference type="PIRSR" id="PIRSR001365-2"/>
    </source>
</evidence>
<dbReference type="HAMAP" id="MF_00418">
    <property type="entry name" value="DapA"/>
    <property type="match status" value="1"/>
</dbReference>
<dbReference type="Pfam" id="PF00701">
    <property type="entry name" value="DHDPS"/>
    <property type="match status" value="1"/>
</dbReference>
<sequence>MFKGSYVALVTPFTHGEVDLAALKRLVDWHVDQGTHGLVPVGTTGESPTLTHAEHDLVVKTVVDHAAGRIPVIAGAGSNNTTETVRLVQAAKDAGAAAALVVTPYYNRPTQAGLIAHFAAAADCGLPIVIYNIPGRSAVDMSVATMAELAKLPMIVGVKDATGDLSRVPKQRLYCGTDFVQLSGEDATALGYNAHGGVGCISVTANIAPALCAQMQEATLAGDFATALDITDRLMPLHEAIFLEPGLVGAKYGMSLLGMGNEDVRLPLVGLTDGVKDRIRAGMVHAGLLN</sequence>
<feature type="active site" description="Proton donor/acceptor" evidence="12 14">
    <location>
        <position position="131"/>
    </location>
</feature>
<comment type="function">
    <text evidence="1 12">Catalyzes the condensation of (S)-aspartate-beta-semialdehyde [(S)-ASA] and pyruvate to 4-hydroxy-tetrahydrodipicolinate (HTPA).</text>
</comment>
<evidence type="ECO:0000313" key="16">
    <source>
        <dbReference type="EMBL" id="SFL47729.1"/>
    </source>
</evidence>
<dbReference type="InterPro" id="IPR020625">
    <property type="entry name" value="Schiff_base-form_aldolases_AS"/>
</dbReference>
<dbReference type="GO" id="GO:0009089">
    <property type="term" value="P:lysine biosynthetic process via diaminopimelate"/>
    <property type="evidence" value="ECO:0007669"/>
    <property type="project" value="UniProtKB-UniRule"/>
</dbReference>
<evidence type="ECO:0000256" key="10">
    <source>
        <dbReference type="ARBA" id="ARBA00023270"/>
    </source>
</evidence>
<dbReference type="STRING" id="195913.SAMN04488004_12142"/>
<dbReference type="UniPathway" id="UPA00034">
    <property type="reaction ID" value="UER00017"/>
</dbReference>
<proteinExistence type="inferred from homology"/>
<evidence type="ECO:0000256" key="13">
    <source>
        <dbReference type="PIRNR" id="PIRNR001365"/>
    </source>
</evidence>
<dbReference type="PANTHER" id="PTHR12128">
    <property type="entry name" value="DIHYDRODIPICOLINATE SYNTHASE"/>
    <property type="match status" value="1"/>
</dbReference>
<comment type="similarity">
    <text evidence="3 12 13">Belongs to the DapA family.</text>
</comment>
<dbReference type="EMBL" id="FOTF01000021">
    <property type="protein sequence ID" value="SFL47729.1"/>
    <property type="molecule type" value="Genomic_DNA"/>
</dbReference>
<dbReference type="AlphaFoldDB" id="A0A1I4I059"/>
<evidence type="ECO:0000313" key="17">
    <source>
        <dbReference type="Proteomes" id="UP000199550"/>
    </source>
</evidence>
<evidence type="ECO:0000256" key="1">
    <source>
        <dbReference type="ARBA" id="ARBA00003294"/>
    </source>
</evidence>
<keyword evidence="10 12" id="KW-0704">Schiff base</keyword>
<feature type="site" description="Part of a proton relay during catalysis" evidence="12">
    <location>
        <position position="43"/>
    </location>
</feature>
<keyword evidence="7 12" id="KW-0220">Diaminopimelate biosynthesis</keyword>
<evidence type="ECO:0000256" key="8">
    <source>
        <dbReference type="ARBA" id="ARBA00023154"/>
    </source>
</evidence>
<dbReference type="InterPro" id="IPR020624">
    <property type="entry name" value="Schiff_base-form_aldolases_CS"/>
</dbReference>
<evidence type="ECO:0000256" key="11">
    <source>
        <dbReference type="ARBA" id="ARBA00047836"/>
    </source>
</evidence>
<dbReference type="GO" id="GO:0019877">
    <property type="term" value="P:diaminopimelate biosynthetic process"/>
    <property type="evidence" value="ECO:0007669"/>
    <property type="project" value="UniProtKB-UniRule"/>
</dbReference>
<feature type="active site" description="Schiff-base intermediate with substrate" evidence="12 14">
    <location>
        <position position="159"/>
    </location>
</feature>
<dbReference type="InterPro" id="IPR005263">
    <property type="entry name" value="DapA"/>
</dbReference>
<accession>A0A1I4I059</accession>
<comment type="subunit">
    <text evidence="12">Homotetramer; dimer of dimers.</text>
</comment>
<dbReference type="InterPro" id="IPR002220">
    <property type="entry name" value="DapA-like"/>
</dbReference>
<dbReference type="PRINTS" id="PR00146">
    <property type="entry name" value="DHPICSNTHASE"/>
</dbReference>
<evidence type="ECO:0000256" key="7">
    <source>
        <dbReference type="ARBA" id="ARBA00022915"/>
    </source>
</evidence>
<comment type="pathway">
    <text evidence="2 12">Amino-acid biosynthesis; L-lysine biosynthesis via DAP pathway; (S)-tetrahydrodipicolinate from L-aspartate: step 3/4.</text>
</comment>
<dbReference type="PANTHER" id="PTHR12128:SF66">
    <property type="entry name" value="4-HYDROXY-2-OXOGLUTARATE ALDOLASE, MITOCHONDRIAL"/>
    <property type="match status" value="1"/>
</dbReference>
<name>A0A1I4I059_9RHOB</name>
<keyword evidence="8 12" id="KW-0457">Lysine biosynthesis</keyword>
<dbReference type="InterPro" id="IPR013785">
    <property type="entry name" value="Aldolase_TIM"/>
</dbReference>
<evidence type="ECO:0000256" key="5">
    <source>
        <dbReference type="ARBA" id="ARBA00022490"/>
    </source>
</evidence>
<comment type="caution">
    <text evidence="12">Was originally thought to be a dihydrodipicolinate synthase (DHDPS), catalyzing the condensation of (S)-aspartate-beta-semialdehyde [(S)-ASA] and pyruvate to dihydrodipicolinate (DHDP). However, it was shown in E.coli that the product of the enzymatic reaction is not dihydrodipicolinate but in fact (4S)-4-hydroxy-2,3,4,5-tetrahydro-(2S)-dipicolinic acid (HTPA), and that the consecutive dehydration reaction leading to DHDP is not spontaneous but catalyzed by DapB.</text>
</comment>
<dbReference type="CDD" id="cd00950">
    <property type="entry name" value="DHDPS"/>
    <property type="match status" value="1"/>
</dbReference>
<dbReference type="SMART" id="SM01130">
    <property type="entry name" value="DHDPS"/>
    <property type="match status" value="1"/>
</dbReference>
<comment type="subcellular location">
    <subcellularLocation>
        <location evidence="12">Cytoplasm</location>
    </subcellularLocation>
</comment>
<evidence type="ECO:0000256" key="9">
    <source>
        <dbReference type="ARBA" id="ARBA00023239"/>
    </source>
</evidence>
<organism evidence="16 17">
    <name type="scientific">Loktanella salsilacus</name>
    <dbReference type="NCBI Taxonomy" id="195913"/>
    <lineage>
        <taxon>Bacteria</taxon>
        <taxon>Pseudomonadati</taxon>
        <taxon>Pseudomonadota</taxon>
        <taxon>Alphaproteobacteria</taxon>
        <taxon>Rhodobacterales</taxon>
        <taxon>Roseobacteraceae</taxon>
        <taxon>Loktanella</taxon>
    </lineage>
</organism>
<feature type="site" description="Part of a proton relay during catalysis" evidence="12">
    <location>
        <position position="106"/>
    </location>
</feature>
<reference evidence="16 17" key="1">
    <citation type="submission" date="2016-10" db="EMBL/GenBank/DDBJ databases">
        <authorList>
            <person name="de Groot N.N."/>
        </authorList>
    </citation>
    <scope>NUCLEOTIDE SEQUENCE [LARGE SCALE GENOMIC DNA]</scope>
    <source>
        <strain evidence="16 17">DSM 16199</strain>
    </source>
</reference>
<evidence type="ECO:0000256" key="4">
    <source>
        <dbReference type="ARBA" id="ARBA00012086"/>
    </source>
</evidence>
<keyword evidence="5 12" id="KW-0963">Cytoplasm</keyword>
<dbReference type="SUPFAM" id="SSF51569">
    <property type="entry name" value="Aldolase"/>
    <property type="match status" value="1"/>
</dbReference>
<feature type="binding site" evidence="12 15">
    <location>
        <position position="44"/>
    </location>
    <ligand>
        <name>pyruvate</name>
        <dbReference type="ChEBI" id="CHEBI:15361"/>
    </ligand>
</feature>
<evidence type="ECO:0000256" key="6">
    <source>
        <dbReference type="ARBA" id="ARBA00022605"/>
    </source>
</evidence>
<keyword evidence="9 12" id="KW-0456">Lyase</keyword>
<evidence type="ECO:0000256" key="14">
    <source>
        <dbReference type="PIRSR" id="PIRSR001365-1"/>
    </source>
</evidence>
<dbReference type="RefSeq" id="WP_090191043.1">
    <property type="nucleotide sequence ID" value="NZ_CAXIDI010000004.1"/>
</dbReference>
<dbReference type="NCBIfam" id="TIGR00674">
    <property type="entry name" value="dapA"/>
    <property type="match status" value="1"/>
</dbReference>
<dbReference type="PROSITE" id="PS00665">
    <property type="entry name" value="DHDPS_1"/>
    <property type="match status" value="1"/>
</dbReference>
<dbReference type="OrthoDB" id="9782828at2"/>
<dbReference type="PROSITE" id="PS00666">
    <property type="entry name" value="DHDPS_2"/>
    <property type="match status" value="1"/>
</dbReference>
<evidence type="ECO:0000256" key="12">
    <source>
        <dbReference type="HAMAP-Rule" id="MF_00418"/>
    </source>
</evidence>